<feature type="compositionally biased region" description="Basic and acidic residues" evidence="1">
    <location>
        <begin position="89"/>
        <end position="100"/>
    </location>
</feature>
<organism evidence="2 3">
    <name type="scientific">Hypholoma sublateritium (strain FD-334 SS-4)</name>
    <dbReference type="NCBI Taxonomy" id="945553"/>
    <lineage>
        <taxon>Eukaryota</taxon>
        <taxon>Fungi</taxon>
        <taxon>Dikarya</taxon>
        <taxon>Basidiomycota</taxon>
        <taxon>Agaricomycotina</taxon>
        <taxon>Agaricomycetes</taxon>
        <taxon>Agaricomycetidae</taxon>
        <taxon>Agaricales</taxon>
        <taxon>Agaricineae</taxon>
        <taxon>Strophariaceae</taxon>
        <taxon>Hypholoma</taxon>
    </lineage>
</organism>
<accession>A0A0D2N019</accession>
<feature type="region of interest" description="Disordered" evidence="1">
    <location>
        <begin position="51"/>
        <end position="113"/>
    </location>
</feature>
<feature type="compositionally biased region" description="Low complexity" evidence="1">
    <location>
        <begin position="160"/>
        <end position="177"/>
    </location>
</feature>
<feature type="compositionally biased region" description="Acidic residues" evidence="1">
    <location>
        <begin position="336"/>
        <end position="365"/>
    </location>
</feature>
<feature type="compositionally biased region" description="Basic and acidic residues" evidence="1">
    <location>
        <begin position="310"/>
        <end position="319"/>
    </location>
</feature>
<feature type="compositionally biased region" description="Polar residues" evidence="1">
    <location>
        <begin position="268"/>
        <end position="294"/>
    </location>
</feature>
<dbReference type="EMBL" id="KN817518">
    <property type="protein sequence ID" value="KJA29723.1"/>
    <property type="molecule type" value="Genomic_DNA"/>
</dbReference>
<sequence>MAHFPSSRLSRQELYSYGFKEGEPWAQDRRALESALQAMDKLERDIQENYIYGRPTASNPYASAPASPRHMSRSSSASYHGRYTMPDIRIARSDTSDRSFETSSASPYSGRGYEYREPMNVYASPQYGWHQAQAQSNFSRSSSGAGIPQNFQDYSQRYYAAPPSSRISPSTSSSRNSRIARDSQPQYSPPSSRHYGSRASSAAPSSRSLVDAPAQPFGLSQMQLVSYNNRVHHESDSDYQRGYSQQETPPQWLMETAQEASVPERVMSDTSSQGVYSENSALSGNSEVTRSSGYASYDVASHEGSFGNYRDSEEDHDYMSDDVASNEGEYYSSSEEGPEYDGDSEDDVYSDEGSESYESYDDDDD</sequence>
<keyword evidence="3" id="KW-1185">Reference proteome</keyword>
<dbReference type="Proteomes" id="UP000054270">
    <property type="component" value="Unassembled WGS sequence"/>
</dbReference>
<feature type="region of interest" description="Disordered" evidence="1">
    <location>
        <begin position="233"/>
        <end position="365"/>
    </location>
</feature>
<evidence type="ECO:0000313" key="3">
    <source>
        <dbReference type="Proteomes" id="UP000054270"/>
    </source>
</evidence>
<protein>
    <submittedName>
        <fullName evidence="2">Uncharacterized protein</fullName>
    </submittedName>
</protein>
<name>A0A0D2N019_HYPSF</name>
<dbReference type="AlphaFoldDB" id="A0A0D2N019"/>
<reference evidence="3" key="1">
    <citation type="submission" date="2014-04" db="EMBL/GenBank/DDBJ databases">
        <title>Evolutionary Origins and Diversification of the Mycorrhizal Mutualists.</title>
        <authorList>
            <consortium name="DOE Joint Genome Institute"/>
            <consortium name="Mycorrhizal Genomics Consortium"/>
            <person name="Kohler A."/>
            <person name="Kuo A."/>
            <person name="Nagy L.G."/>
            <person name="Floudas D."/>
            <person name="Copeland A."/>
            <person name="Barry K.W."/>
            <person name="Cichocki N."/>
            <person name="Veneault-Fourrey C."/>
            <person name="LaButti K."/>
            <person name="Lindquist E.A."/>
            <person name="Lipzen A."/>
            <person name="Lundell T."/>
            <person name="Morin E."/>
            <person name="Murat C."/>
            <person name="Riley R."/>
            <person name="Ohm R."/>
            <person name="Sun H."/>
            <person name="Tunlid A."/>
            <person name="Henrissat B."/>
            <person name="Grigoriev I.V."/>
            <person name="Hibbett D.S."/>
            <person name="Martin F."/>
        </authorList>
    </citation>
    <scope>NUCLEOTIDE SEQUENCE [LARGE SCALE GENOMIC DNA]</scope>
    <source>
        <strain evidence="3">FD-334 SS-4</strain>
    </source>
</reference>
<proteinExistence type="predicted"/>
<dbReference type="OrthoDB" id="3061594at2759"/>
<evidence type="ECO:0000313" key="2">
    <source>
        <dbReference type="EMBL" id="KJA29723.1"/>
    </source>
</evidence>
<feature type="compositionally biased region" description="Low complexity" evidence="1">
    <location>
        <begin position="197"/>
        <end position="208"/>
    </location>
</feature>
<gene>
    <name evidence="2" type="ORF">HYPSUDRAFT_196066</name>
</gene>
<feature type="compositionally biased region" description="Low complexity" evidence="1">
    <location>
        <begin position="55"/>
        <end position="78"/>
    </location>
</feature>
<feature type="region of interest" description="Disordered" evidence="1">
    <location>
        <begin position="159"/>
        <end position="212"/>
    </location>
</feature>
<evidence type="ECO:0000256" key="1">
    <source>
        <dbReference type="SAM" id="MobiDB-lite"/>
    </source>
</evidence>